<reference evidence="1" key="1">
    <citation type="submission" date="2025-08" db="UniProtKB">
        <authorList>
            <consortium name="Ensembl"/>
        </authorList>
    </citation>
    <scope>IDENTIFICATION</scope>
</reference>
<organism evidence="1 2">
    <name type="scientific">Sinocyclocheilus anshuiensis</name>
    <dbReference type="NCBI Taxonomy" id="1608454"/>
    <lineage>
        <taxon>Eukaryota</taxon>
        <taxon>Metazoa</taxon>
        <taxon>Chordata</taxon>
        <taxon>Craniata</taxon>
        <taxon>Vertebrata</taxon>
        <taxon>Euteleostomi</taxon>
        <taxon>Actinopterygii</taxon>
        <taxon>Neopterygii</taxon>
        <taxon>Teleostei</taxon>
        <taxon>Ostariophysi</taxon>
        <taxon>Cypriniformes</taxon>
        <taxon>Cyprinidae</taxon>
        <taxon>Cyprininae</taxon>
        <taxon>Sinocyclocheilus</taxon>
    </lineage>
</organism>
<keyword evidence="2" id="KW-1185">Reference proteome</keyword>
<dbReference type="GO" id="GO:0005737">
    <property type="term" value="C:cytoplasm"/>
    <property type="evidence" value="ECO:0007669"/>
    <property type="project" value="TreeGrafter"/>
</dbReference>
<evidence type="ECO:0000313" key="2">
    <source>
        <dbReference type="Proteomes" id="UP000472260"/>
    </source>
</evidence>
<sequence>MAVRGEYGMKEATHGLAHLELQDQELKDLEVARMLQEEEIKESQFDRRVAQVAQDEVRHGSLFFCTVRGVATSR</sequence>
<dbReference type="Ensembl" id="ENSSANT00000043956.1">
    <property type="protein sequence ID" value="ENSSANP00000041299.1"/>
    <property type="gene ID" value="ENSSANG00000020965.1"/>
</dbReference>
<proteinExistence type="predicted"/>
<gene>
    <name evidence="1" type="primary">ccdc50a</name>
</gene>
<dbReference type="AlphaFoldDB" id="A0A671N778"/>
<dbReference type="GO" id="GO:0031625">
    <property type="term" value="F:ubiquitin protein ligase binding"/>
    <property type="evidence" value="ECO:0007669"/>
    <property type="project" value="TreeGrafter"/>
</dbReference>
<dbReference type="InterPro" id="IPR039303">
    <property type="entry name" value="CCDC50"/>
</dbReference>
<accession>A0A671N778</accession>
<evidence type="ECO:0000313" key="1">
    <source>
        <dbReference type="Ensembl" id="ENSSANP00000041299.1"/>
    </source>
</evidence>
<name>A0A671N778_9TELE</name>
<dbReference type="PANTHER" id="PTHR22115">
    <property type="entry name" value="C3ORF6 PROTEIN-RELATED"/>
    <property type="match status" value="1"/>
</dbReference>
<dbReference type="Proteomes" id="UP000472260">
    <property type="component" value="Unassembled WGS sequence"/>
</dbReference>
<dbReference type="PANTHER" id="PTHR22115:SF1">
    <property type="entry name" value="COILED-COIL DOMAIN-CONTAINING PROTEIN 50"/>
    <property type="match status" value="1"/>
</dbReference>
<protein>
    <submittedName>
        <fullName evidence="1">Zinc finger CCCH domain-containing protein 13-like</fullName>
    </submittedName>
</protein>
<reference evidence="1" key="2">
    <citation type="submission" date="2025-09" db="UniProtKB">
        <authorList>
            <consortium name="Ensembl"/>
        </authorList>
    </citation>
    <scope>IDENTIFICATION</scope>
</reference>